<sequence>MDQNGSPAHQGCEGVSRALGLPNVNMSGSGSESKTELCEMGSTEVEEPGKAGPRRPQVLFERYVQPCVAELLGCALFIFVGCSSVVENVPTTGVLQPALAHGLALGIVIAVLGQVSGGHFNPAVSVSVYLSGGLRIALLMPYILCQMVGGMIGAGLAKAIATPESYANTSGGAFNIVTENSQVVRAIVAEMVMTVFLTMTVCMGAVNGKSCSLLAPLCIGFTVAADILAGAAVSGACMNPARAFGPAVVSGYWDYHWIYWVGPLAGALFTACLVSGIQDRMADAKLELSDMETSLSKNKAKPVKPPGRFERLLQPCVAELVGTTFFVFIGCVSVIENVETTGRLQPALVHGFAVAVMVACMAEISGSHFNPPFTLAIFLCGGLQLGMVAPYLISQLIGGVLGAAMSKAMTSKMKYTNATGAAFTILTSDEQLAGALFAEVAMTALVTLAVLLGAVNNKSKSPLVPFMVGCSVIINILAGGDVSGTCLNPARAFGPAVMTNYWTYHWVYWVGPFVGSLVAAALVRLLLGDNKTRIIMK</sequence>
<keyword evidence="5 8" id="KW-1133">Transmembrane helix</keyword>
<evidence type="ECO:0000256" key="1">
    <source>
        <dbReference type="ARBA" id="ARBA00004141"/>
    </source>
</evidence>
<dbReference type="InterPro" id="IPR023271">
    <property type="entry name" value="Aquaporin-like"/>
</dbReference>
<feature type="transmembrane region" description="Helical" evidence="8">
    <location>
        <begin position="506"/>
        <end position="527"/>
    </location>
</feature>
<dbReference type="Proteomes" id="UP000034805">
    <property type="component" value="Unassembled WGS sequence"/>
</dbReference>
<dbReference type="GO" id="GO:0005886">
    <property type="term" value="C:plasma membrane"/>
    <property type="evidence" value="ECO:0007669"/>
    <property type="project" value="TreeGrafter"/>
</dbReference>
<gene>
    <name evidence="9" type="ORF">Z043_102795</name>
</gene>
<feature type="transmembrane region" description="Helical" evidence="8">
    <location>
        <begin position="373"/>
        <end position="393"/>
    </location>
</feature>
<evidence type="ECO:0000256" key="3">
    <source>
        <dbReference type="ARBA" id="ARBA00022448"/>
    </source>
</evidence>
<organism evidence="9 10">
    <name type="scientific">Scleropages formosus</name>
    <name type="common">Asian bonytongue</name>
    <name type="synonym">Osteoglossum formosum</name>
    <dbReference type="NCBI Taxonomy" id="113540"/>
    <lineage>
        <taxon>Eukaryota</taxon>
        <taxon>Metazoa</taxon>
        <taxon>Chordata</taxon>
        <taxon>Craniata</taxon>
        <taxon>Vertebrata</taxon>
        <taxon>Euteleostomi</taxon>
        <taxon>Actinopterygii</taxon>
        <taxon>Neopterygii</taxon>
        <taxon>Teleostei</taxon>
        <taxon>Osteoglossocephala</taxon>
        <taxon>Osteoglossomorpha</taxon>
        <taxon>Osteoglossiformes</taxon>
        <taxon>Osteoglossidae</taxon>
        <taxon>Scleropages</taxon>
    </lineage>
</organism>
<keyword evidence="6 8" id="KW-0472">Membrane</keyword>
<evidence type="ECO:0000256" key="5">
    <source>
        <dbReference type="ARBA" id="ARBA00022989"/>
    </source>
</evidence>
<dbReference type="Pfam" id="PF00230">
    <property type="entry name" value="MIP"/>
    <property type="match status" value="2"/>
</dbReference>
<feature type="transmembrane region" description="Helical" evidence="8">
    <location>
        <begin position="432"/>
        <end position="455"/>
    </location>
</feature>
<feature type="transmembrane region" description="Helical" evidence="8">
    <location>
        <begin position="213"/>
        <end position="237"/>
    </location>
</feature>
<evidence type="ECO:0000256" key="7">
    <source>
        <dbReference type="SAM" id="MobiDB-lite"/>
    </source>
</evidence>
<dbReference type="InterPro" id="IPR023277">
    <property type="entry name" value="Aquaporin_8"/>
</dbReference>
<dbReference type="FunFam" id="1.20.1080.10:FF:000019">
    <property type="entry name" value="AQuaPorin or aquaglyceroporin related"/>
    <property type="match status" value="2"/>
</dbReference>
<accession>A0A0P7XQS4</accession>
<dbReference type="InterPro" id="IPR022357">
    <property type="entry name" value="MIP_CS"/>
</dbReference>
<feature type="transmembrane region" description="Helical" evidence="8">
    <location>
        <begin position="183"/>
        <end position="206"/>
    </location>
</feature>
<dbReference type="AlphaFoldDB" id="A0A0P7XQS4"/>
<feature type="region of interest" description="Disordered" evidence="7">
    <location>
        <begin position="1"/>
        <end position="52"/>
    </location>
</feature>
<dbReference type="EMBL" id="JARO02000680">
    <property type="protein sequence ID" value="KPP77755.1"/>
    <property type="molecule type" value="Genomic_DNA"/>
</dbReference>
<dbReference type="InterPro" id="IPR000425">
    <property type="entry name" value="MIP"/>
</dbReference>
<evidence type="ECO:0000313" key="10">
    <source>
        <dbReference type="Proteomes" id="UP000034805"/>
    </source>
</evidence>
<dbReference type="PANTHER" id="PTHR45665">
    <property type="entry name" value="AQUAPORIN-8"/>
    <property type="match status" value="1"/>
</dbReference>
<comment type="caution">
    <text evidence="9">The sequence shown here is derived from an EMBL/GenBank/DDBJ whole genome shotgun (WGS) entry which is preliminary data.</text>
</comment>
<comment type="similarity">
    <text evidence="2">Belongs to the MIP/aquaporin (TC 1.A.8) family.</text>
</comment>
<evidence type="ECO:0000256" key="8">
    <source>
        <dbReference type="SAM" id="Phobius"/>
    </source>
</evidence>
<dbReference type="STRING" id="113540.ENSSFOP00015050094"/>
<dbReference type="PROSITE" id="PS00221">
    <property type="entry name" value="MIP"/>
    <property type="match status" value="1"/>
</dbReference>
<name>A0A0P7XQS4_SCLFO</name>
<comment type="subcellular location">
    <subcellularLocation>
        <location evidence="1">Membrane</location>
        <topology evidence="1">Multi-pass membrane protein</topology>
    </subcellularLocation>
</comment>
<reference evidence="9 10" key="1">
    <citation type="submission" date="2015-08" db="EMBL/GenBank/DDBJ databases">
        <title>The genome of the Asian arowana (Scleropages formosus).</title>
        <authorList>
            <person name="Tan M.H."/>
            <person name="Gan H.M."/>
            <person name="Croft L.J."/>
            <person name="Austin C.M."/>
        </authorList>
    </citation>
    <scope>NUCLEOTIDE SEQUENCE [LARGE SCALE GENOMIC DNA]</scope>
    <source>
        <strain evidence="9">Aro1</strain>
    </source>
</reference>
<feature type="transmembrane region" description="Helical" evidence="8">
    <location>
        <begin position="462"/>
        <end position="480"/>
    </location>
</feature>
<dbReference type="PRINTS" id="PR00783">
    <property type="entry name" value="MINTRINSICP"/>
</dbReference>
<feature type="transmembrane region" description="Helical" evidence="8">
    <location>
        <begin position="347"/>
        <end position="366"/>
    </location>
</feature>
<protein>
    <submittedName>
        <fullName evidence="9">Aquaporin-8-like</fullName>
    </submittedName>
</protein>
<evidence type="ECO:0000313" key="9">
    <source>
        <dbReference type="EMBL" id="KPP77755.1"/>
    </source>
</evidence>
<feature type="transmembrane region" description="Helical" evidence="8">
    <location>
        <begin position="136"/>
        <end position="157"/>
    </location>
</feature>
<evidence type="ECO:0000256" key="4">
    <source>
        <dbReference type="ARBA" id="ARBA00022692"/>
    </source>
</evidence>
<feature type="transmembrane region" description="Helical" evidence="8">
    <location>
        <begin position="257"/>
        <end position="277"/>
    </location>
</feature>
<dbReference type="Gene3D" id="1.20.1080.10">
    <property type="entry name" value="Glycerol uptake facilitator protein"/>
    <property type="match status" value="2"/>
</dbReference>
<keyword evidence="3" id="KW-0813">Transport</keyword>
<proteinExistence type="inferred from homology"/>
<keyword evidence="4 8" id="KW-0812">Transmembrane</keyword>
<evidence type="ECO:0000256" key="6">
    <source>
        <dbReference type="ARBA" id="ARBA00023136"/>
    </source>
</evidence>
<dbReference type="PRINTS" id="PR02020">
    <property type="entry name" value="AQUAPORIN8"/>
</dbReference>
<feature type="transmembrane region" description="Helical" evidence="8">
    <location>
        <begin position="316"/>
        <end position="335"/>
    </location>
</feature>
<feature type="transmembrane region" description="Helical" evidence="8">
    <location>
        <begin position="63"/>
        <end position="86"/>
    </location>
</feature>
<feature type="transmembrane region" description="Helical" evidence="8">
    <location>
        <begin position="98"/>
        <end position="115"/>
    </location>
</feature>
<dbReference type="SUPFAM" id="SSF81338">
    <property type="entry name" value="Aquaporin-like"/>
    <property type="match status" value="2"/>
</dbReference>
<dbReference type="InterPro" id="IPR034294">
    <property type="entry name" value="Aquaporin_transptr"/>
</dbReference>
<dbReference type="PANTHER" id="PTHR45665:SF6">
    <property type="entry name" value="AQP8A PROTEIN"/>
    <property type="match status" value="1"/>
</dbReference>
<dbReference type="GO" id="GO:0015250">
    <property type="term" value="F:water channel activity"/>
    <property type="evidence" value="ECO:0007669"/>
    <property type="project" value="TreeGrafter"/>
</dbReference>
<evidence type="ECO:0000256" key="2">
    <source>
        <dbReference type="ARBA" id="ARBA00006175"/>
    </source>
</evidence>